<dbReference type="EMBL" id="VUOB01000059">
    <property type="protein sequence ID" value="KAA2254977.1"/>
    <property type="molecule type" value="Genomic_DNA"/>
</dbReference>
<reference evidence="5 6" key="2">
    <citation type="submission" date="2019-09" db="EMBL/GenBank/DDBJ databases">
        <authorList>
            <person name="Jin C."/>
        </authorList>
    </citation>
    <scope>NUCLEOTIDE SEQUENCE [LARGE SCALE GENOMIC DNA]</scope>
    <source>
        <strain evidence="5 6">AN110305</strain>
    </source>
</reference>
<dbReference type="SUPFAM" id="SSF46785">
    <property type="entry name" value="Winged helix' DNA-binding domain"/>
    <property type="match status" value="1"/>
</dbReference>
<accession>A0A5B2WYH9</accession>
<comment type="caution">
    <text evidence="5">The sequence shown here is derived from an EMBL/GenBank/DDBJ whole genome shotgun (WGS) entry which is preliminary data.</text>
</comment>
<keyword evidence="2" id="KW-0238">DNA-binding</keyword>
<dbReference type="OrthoDB" id="3177763at2"/>
<dbReference type="Gene3D" id="1.10.10.10">
    <property type="entry name" value="Winged helix-like DNA-binding domain superfamily/Winged helix DNA-binding domain"/>
    <property type="match status" value="1"/>
</dbReference>
<sequence>MPASERLGLDIKRTEQELMAVKHTAMKAAGLTVPQYSALFLLADNPGISAAALARASMVTPQTMATVLRNLEDGGLIERTPHPWHGNVLETRLTEKGLAALDEADARASAIEGRLSAEFTAEERDTLRALLGRCVQVLSAERDH</sequence>
<dbReference type="Pfam" id="PF12802">
    <property type="entry name" value="MarR_2"/>
    <property type="match status" value="1"/>
</dbReference>
<keyword evidence="6" id="KW-1185">Reference proteome</keyword>
<dbReference type="InterPro" id="IPR000835">
    <property type="entry name" value="HTH_MarR-typ"/>
</dbReference>
<organism evidence="5 6">
    <name type="scientific">Solihabitans fulvus</name>
    <dbReference type="NCBI Taxonomy" id="1892852"/>
    <lineage>
        <taxon>Bacteria</taxon>
        <taxon>Bacillati</taxon>
        <taxon>Actinomycetota</taxon>
        <taxon>Actinomycetes</taxon>
        <taxon>Pseudonocardiales</taxon>
        <taxon>Pseudonocardiaceae</taxon>
        <taxon>Solihabitans</taxon>
    </lineage>
</organism>
<dbReference type="PROSITE" id="PS50995">
    <property type="entry name" value="HTH_MARR_2"/>
    <property type="match status" value="1"/>
</dbReference>
<evidence type="ECO:0000313" key="6">
    <source>
        <dbReference type="Proteomes" id="UP000323454"/>
    </source>
</evidence>
<evidence type="ECO:0000259" key="4">
    <source>
        <dbReference type="PROSITE" id="PS50995"/>
    </source>
</evidence>
<dbReference type="PANTHER" id="PTHR42756">
    <property type="entry name" value="TRANSCRIPTIONAL REGULATOR, MARR"/>
    <property type="match status" value="1"/>
</dbReference>
<gene>
    <name evidence="5" type="ORF">F0L68_29310</name>
</gene>
<reference evidence="5 6" key="1">
    <citation type="submission" date="2019-09" db="EMBL/GenBank/DDBJ databases">
        <title>Goodfellowia gen. nov., a new genus of the Pseudonocardineae related to Actinoalloteichus, containing Goodfellowia coeruleoviolacea gen. nov., comb. nov. gen. nov., comb. nov.</title>
        <authorList>
            <person name="Labeda D."/>
        </authorList>
    </citation>
    <scope>NUCLEOTIDE SEQUENCE [LARGE SCALE GENOMIC DNA]</scope>
    <source>
        <strain evidence="5 6">AN110305</strain>
    </source>
</reference>
<dbReference type="PANTHER" id="PTHR42756:SF1">
    <property type="entry name" value="TRANSCRIPTIONAL REPRESSOR OF EMRAB OPERON"/>
    <property type="match status" value="1"/>
</dbReference>
<keyword evidence="3" id="KW-0804">Transcription</keyword>
<evidence type="ECO:0000256" key="3">
    <source>
        <dbReference type="ARBA" id="ARBA00023163"/>
    </source>
</evidence>
<evidence type="ECO:0000256" key="1">
    <source>
        <dbReference type="ARBA" id="ARBA00023015"/>
    </source>
</evidence>
<dbReference type="InterPro" id="IPR036388">
    <property type="entry name" value="WH-like_DNA-bd_sf"/>
</dbReference>
<evidence type="ECO:0000256" key="2">
    <source>
        <dbReference type="ARBA" id="ARBA00023125"/>
    </source>
</evidence>
<dbReference type="InterPro" id="IPR036390">
    <property type="entry name" value="WH_DNA-bd_sf"/>
</dbReference>
<dbReference type="Proteomes" id="UP000323454">
    <property type="component" value="Unassembled WGS sequence"/>
</dbReference>
<dbReference type="GO" id="GO:0003677">
    <property type="term" value="F:DNA binding"/>
    <property type="evidence" value="ECO:0007669"/>
    <property type="project" value="UniProtKB-KW"/>
</dbReference>
<dbReference type="SMART" id="SM00347">
    <property type="entry name" value="HTH_MARR"/>
    <property type="match status" value="1"/>
</dbReference>
<keyword evidence="1" id="KW-0805">Transcription regulation</keyword>
<feature type="domain" description="HTH marR-type" evidence="4">
    <location>
        <begin position="1"/>
        <end position="136"/>
    </location>
</feature>
<dbReference type="AlphaFoldDB" id="A0A5B2WYH9"/>
<protein>
    <submittedName>
        <fullName evidence="5">MarR family transcriptional regulator</fullName>
    </submittedName>
</protein>
<dbReference type="GO" id="GO:0003700">
    <property type="term" value="F:DNA-binding transcription factor activity"/>
    <property type="evidence" value="ECO:0007669"/>
    <property type="project" value="InterPro"/>
</dbReference>
<name>A0A5B2WYH9_9PSEU</name>
<evidence type="ECO:0000313" key="5">
    <source>
        <dbReference type="EMBL" id="KAA2254977.1"/>
    </source>
</evidence>
<proteinExistence type="predicted"/>